<dbReference type="Proteomes" id="UP000276133">
    <property type="component" value="Unassembled WGS sequence"/>
</dbReference>
<sequence>MNVHIYFIFKFRLDYSDAESFCFDGVVFVADFLGVLLFAPDSFGSFSSLVLNFFLSGSSESLLSSFSSQRDFSSSSSFIKFNKSSRFSSFSVSRSSFDYSIRPNHKNKIHNLSFFIENKNTKNSP</sequence>
<keyword evidence="2" id="KW-1185">Reference proteome</keyword>
<evidence type="ECO:0000313" key="2">
    <source>
        <dbReference type="Proteomes" id="UP000276133"/>
    </source>
</evidence>
<protein>
    <submittedName>
        <fullName evidence="1">Uncharacterized protein</fullName>
    </submittedName>
</protein>
<name>A0A3M7RM24_BRAPC</name>
<evidence type="ECO:0000313" key="1">
    <source>
        <dbReference type="EMBL" id="RNA24375.1"/>
    </source>
</evidence>
<reference evidence="1 2" key="1">
    <citation type="journal article" date="2018" name="Sci. Rep.">
        <title>Genomic signatures of local adaptation to the degree of environmental predictability in rotifers.</title>
        <authorList>
            <person name="Franch-Gras L."/>
            <person name="Hahn C."/>
            <person name="Garcia-Roger E.M."/>
            <person name="Carmona M.J."/>
            <person name="Serra M."/>
            <person name="Gomez A."/>
        </authorList>
    </citation>
    <scope>NUCLEOTIDE SEQUENCE [LARGE SCALE GENOMIC DNA]</scope>
    <source>
        <strain evidence="1">HYR1</strain>
    </source>
</reference>
<comment type="caution">
    <text evidence="1">The sequence shown here is derived from an EMBL/GenBank/DDBJ whole genome shotgun (WGS) entry which is preliminary data.</text>
</comment>
<accession>A0A3M7RM24</accession>
<dbReference type="EMBL" id="REGN01003134">
    <property type="protein sequence ID" value="RNA24375.1"/>
    <property type="molecule type" value="Genomic_DNA"/>
</dbReference>
<proteinExistence type="predicted"/>
<dbReference type="AlphaFoldDB" id="A0A3M7RM24"/>
<gene>
    <name evidence="1" type="ORF">BpHYR1_043641</name>
</gene>
<organism evidence="1 2">
    <name type="scientific">Brachionus plicatilis</name>
    <name type="common">Marine rotifer</name>
    <name type="synonym">Brachionus muelleri</name>
    <dbReference type="NCBI Taxonomy" id="10195"/>
    <lineage>
        <taxon>Eukaryota</taxon>
        <taxon>Metazoa</taxon>
        <taxon>Spiralia</taxon>
        <taxon>Gnathifera</taxon>
        <taxon>Rotifera</taxon>
        <taxon>Eurotatoria</taxon>
        <taxon>Monogononta</taxon>
        <taxon>Pseudotrocha</taxon>
        <taxon>Ploima</taxon>
        <taxon>Brachionidae</taxon>
        <taxon>Brachionus</taxon>
    </lineage>
</organism>